<evidence type="ECO:0000256" key="1">
    <source>
        <dbReference type="ARBA" id="ARBA00022723"/>
    </source>
</evidence>
<dbReference type="InterPro" id="IPR008922">
    <property type="entry name" value="Di-copper_centre_dom_sf"/>
</dbReference>
<dbReference type="GO" id="GO:0046872">
    <property type="term" value="F:metal ion binding"/>
    <property type="evidence" value="ECO:0007669"/>
    <property type="project" value="UniProtKB-KW"/>
</dbReference>
<dbReference type="GO" id="GO:0016491">
    <property type="term" value="F:oxidoreductase activity"/>
    <property type="evidence" value="ECO:0007669"/>
    <property type="project" value="InterPro"/>
</dbReference>
<keyword evidence="2" id="KW-0186">Copper</keyword>
<dbReference type="PANTHER" id="PTHR11474:SF126">
    <property type="entry name" value="TYROSINASE-LIKE PROTEIN TYR-1-RELATED"/>
    <property type="match status" value="1"/>
</dbReference>
<dbReference type="Gene3D" id="2.80.10.50">
    <property type="match status" value="1"/>
</dbReference>
<dbReference type="EMBL" id="JADGJH010000110">
    <property type="protein sequence ID" value="KAJ3137661.1"/>
    <property type="molecule type" value="Genomic_DNA"/>
</dbReference>
<comment type="caution">
    <text evidence="4">The sequence shown here is derived from an EMBL/GenBank/DDBJ whole genome shotgun (WGS) entry which is preliminary data.</text>
</comment>
<evidence type="ECO:0000256" key="2">
    <source>
        <dbReference type="ARBA" id="ARBA00023008"/>
    </source>
</evidence>
<dbReference type="Pfam" id="PF00264">
    <property type="entry name" value="Tyrosinase"/>
    <property type="match status" value="1"/>
</dbReference>
<organism evidence="4 5">
    <name type="scientific">Physocladia obscura</name>
    <dbReference type="NCBI Taxonomy" id="109957"/>
    <lineage>
        <taxon>Eukaryota</taxon>
        <taxon>Fungi</taxon>
        <taxon>Fungi incertae sedis</taxon>
        <taxon>Chytridiomycota</taxon>
        <taxon>Chytridiomycota incertae sedis</taxon>
        <taxon>Chytridiomycetes</taxon>
        <taxon>Chytridiales</taxon>
        <taxon>Chytriomycetaceae</taxon>
        <taxon>Physocladia</taxon>
    </lineage>
</organism>
<accession>A0AAD5T9G3</accession>
<dbReference type="PRINTS" id="PR00092">
    <property type="entry name" value="TYROSINASE"/>
</dbReference>
<evidence type="ECO:0000313" key="4">
    <source>
        <dbReference type="EMBL" id="KAJ3137661.1"/>
    </source>
</evidence>
<name>A0AAD5T9G3_9FUNG</name>
<dbReference type="InterPro" id="IPR050316">
    <property type="entry name" value="Tyrosinase/Hemocyanin"/>
</dbReference>
<gene>
    <name evidence="4" type="ORF">HK100_000505</name>
</gene>
<dbReference type="AlphaFoldDB" id="A0AAD5T9G3"/>
<feature type="domain" description="Tyrosinase copper-binding" evidence="3">
    <location>
        <begin position="435"/>
        <end position="446"/>
    </location>
</feature>
<dbReference type="PANTHER" id="PTHR11474">
    <property type="entry name" value="TYROSINASE FAMILY MEMBER"/>
    <property type="match status" value="1"/>
</dbReference>
<sequence length="625" mass="69931">MTPDLKNCVDTYESDVQMNTFSFQNINSGMCLDLNADSLASPAVVVQCHSTENFKLPLENASITEFSVSALPSPTLANFENQGVIPSNKTLIQSNTYASKHSPVCWEVSVTGKIIGATCSQSNPSQWWSRSFSQLVYTDPAGATHCAGVGNRHAGTQLQAGWCGSDASQSFLFGTDGTIRLASTYLCVGVNNTGLSSGLDISIEQEICQSGLTIYQSFSPSQPSVIFPELISSQCEKQNIRKEWRDLTTQERTAYIAAVDGVRKLPSTAGRSSYYDDLVAVHAGVIDYIHTAPVFWPWHRNYVRLFEDALQQVDPSVSLPYWDWGFDGDAPLSNTDIFGPNNLQFGTRGDPNSLYPACLKDGFAKNWISDLNQCTSRNYTLDVMVNDDSGIMPMILSSNDFSVFAKAMEAAHNIVHFYIGGITGDLYYIDMSTNDPLFFLHHANVDRYWNLWQYHHNNLSLRYDGIADLPPGSNNQYNVQDTDLMPGINLPVSFALQLDSGNGFCARYIPYSKSSFSISVSDEPPIRRDSELEVTQYNLKIRRNAELSVPDGWEMYSPYYLRAFDEQSMVAMERMFVRLREGEKILSEISAKFFDEVNKHVDKYANHTLDEAKLFVLRKMKALLM</sequence>
<evidence type="ECO:0000259" key="3">
    <source>
        <dbReference type="PROSITE" id="PS00498"/>
    </source>
</evidence>
<dbReference type="InterPro" id="IPR035992">
    <property type="entry name" value="Ricin_B-like_lectins"/>
</dbReference>
<proteinExistence type="predicted"/>
<keyword evidence="1" id="KW-0479">Metal-binding</keyword>
<dbReference type="SUPFAM" id="SSF50370">
    <property type="entry name" value="Ricin B-like lectins"/>
    <property type="match status" value="1"/>
</dbReference>
<evidence type="ECO:0000313" key="5">
    <source>
        <dbReference type="Proteomes" id="UP001211907"/>
    </source>
</evidence>
<dbReference type="CDD" id="cd00161">
    <property type="entry name" value="beta-trefoil_Ricin-like"/>
    <property type="match status" value="1"/>
</dbReference>
<dbReference type="SUPFAM" id="SSF48056">
    <property type="entry name" value="Di-copper centre-containing domain"/>
    <property type="match status" value="1"/>
</dbReference>
<keyword evidence="5" id="KW-1185">Reference proteome</keyword>
<dbReference type="PROSITE" id="PS00498">
    <property type="entry name" value="TYROSINASE_2"/>
    <property type="match status" value="1"/>
</dbReference>
<reference evidence="4" key="1">
    <citation type="submission" date="2020-05" db="EMBL/GenBank/DDBJ databases">
        <title>Phylogenomic resolution of chytrid fungi.</title>
        <authorList>
            <person name="Stajich J.E."/>
            <person name="Amses K."/>
            <person name="Simmons R."/>
            <person name="Seto K."/>
            <person name="Myers J."/>
            <person name="Bonds A."/>
            <person name="Quandt C.A."/>
            <person name="Barry K."/>
            <person name="Liu P."/>
            <person name="Grigoriev I."/>
            <person name="Longcore J.E."/>
            <person name="James T.Y."/>
        </authorList>
    </citation>
    <scope>NUCLEOTIDE SEQUENCE</scope>
    <source>
        <strain evidence="4">JEL0513</strain>
    </source>
</reference>
<protein>
    <recommendedName>
        <fullName evidence="3">Tyrosinase copper-binding domain-containing protein</fullName>
    </recommendedName>
</protein>
<dbReference type="Gene3D" id="1.10.1280.10">
    <property type="entry name" value="Di-copper center containing domain from catechol oxidase"/>
    <property type="match status" value="1"/>
</dbReference>
<dbReference type="Proteomes" id="UP001211907">
    <property type="component" value="Unassembled WGS sequence"/>
</dbReference>
<dbReference type="InterPro" id="IPR002227">
    <property type="entry name" value="Tyrosinase_Cu-bd"/>
</dbReference>